<dbReference type="InterPro" id="IPR002104">
    <property type="entry name" value="Integrase_catalytic"/>
</dbReference>
<dbReference type="InterPro" id="IPR013762">
    <property type="entry name" value="Integrase-like_cat_sf"/>
</dbReference>
<dbReference type="SUPFAM" id="SSF56349">
    <property type="entry name" value="DNA breaking-rejoining enzymes"/>
    <property type="match status" value="1"/>
</dbReference>
<dbReference type="Pfam" id="PF00589">
    <property type="entry name" value="Phage_integrase"/>
    <property type="match status" value="1"/>
</dbReference>
<proteinExistence type="predicted"/>
<dbReference type="Gene3D" id="1.10.150.130">
    <property type="match status" value="1"/>
</dbReference>
<dbReference type="PROSITE" id="PS51898">
    <property type="entry name" value="TYR_RECOMBINASE"/>
    <property type="match status" value="1"/>
</dbReference>
<keyword evidence="1" id="KW-0238">DNA-binding</keyword>
<dbReference type="GO" id="GO:0015074">
    <property type="term" value="P:DNA integration"/>
    <property type="evidence" value="ECO:0007669"/>
    <property type="project" value="InterPro"/>
</dbReference>
<evidence type="ECO:0000256" key="1">
    <source>
        <dbReference type="ARBA" id="ARBA00023125"/>
    </source>
</evidence>
<organism evidence="5">
    <name type="scientific">marine sediment metagenome</name>
    <dbReference type="NCBI Taxonomy" id="412755"/>
    <lineage>
        <taxon>unclassified sequences</taxon>
        <taxon>metagenomes</taxon>
        <taxon>ecological metagenomes</taxon>
    </lineage>
</organism>
<dbReference type="GO" id="GO:0006310">
    <property type="term" value="P:DNA recombination"/>
    <property type="evidence" value="ECO:0007669"/>
    <property type="project" value="UniProtKB-KW"/>
</dbReference>
<dbReference type="CDD" id="cd00397">
    <property type="entry name" value="DNA_BRE_C"/>
    <property type="match status" value="1"/>
</dbReference>
<dbReference type="PANTHER" id="PTHR30349">
    <property type="entry name" value="PHAGE INTEGRASE-RELATED"/>
    <property type="match status" value="1"/>
</dbReference>
<dbReference type="AlphaFoldDB" id="A0A0F9J5L1"/>
<dbReference type="EMBL" id="LAZR01017251">
    <property type="protein sequence ID" value="KKM01196.1"/>
    <property type="molecule type" value="Genomic_DNA"/>
</dbReference>
<evidence type="ECO:0000259" key="3">
    <source>
        <dbReference type="PROSITE" id="PS51898"/>
    </source>
</evidence>
<reference evidence="5" key="1">
    <citation type="journal article" date="2015" name="Nature">
        <title>Complex archaea that bridge the gap between prokaryotes and eukaryotes.</title>
        <authorList>
            <person name="Spang A."/>
            <person name="Saw J.H."/>
            <person name="Jorgensen S.L."/>
            <person name="Zaremba-Niedzwiedzka K."/>
            <person name="Martijn J."/>
            <person name="Lind A.E."/>
            <person name="van Eijk R."/>
            <person name="Schleper C."/>
            <person name="Guy L."/>
            <person name="Ettema T.J."/>
        </authorList>
    </citation>
    <scope>NUCLEOTIDE SEQUENCE</scope>
</reference>
<gene>
    <name evidence="6" type="ORF">LCGC14_1793900</name>
    <name evidence="5" type="ORF">LCGC14_1796780</name>
</gene>
<dbReference type="InterPro" id="IPR011010">
    <property type="entry name" value="DNA_brk_join_enz"/>
</dbReference>
<evidence type="ECO:0000313" key="5">
    <source>
        <dbReference type="EMBL" id="KKM01196.1"/>
    </source>
</evidence>
<dbReference type="Gene3D" id="1.10.443.10">
    <property type="entry name" value="Intergrase catalytic core"/>
    <property type="match status" value="1"/>
</dbReference>
<accession>A0A0F9J5L1</accession>
<feature type="domain" description="Core-binding (CB)" evidence="4">
    <location>
        <begin position="4"/>
        <end position="82"/>
    </location>
</feature>
<keyword evidence="2" id="KW-0233">DNA recombination</keyword>
<dbReference type="PANTHER" id="PTHR30349:SF41">
    <property type="entry name" value="INTEGRASE_RECOMBINASE PROTEIN MJ0367-RELATED"/>
    <property type="match status" value="1"/>
</dbReference>
<feature type="domain" description="Tyr recombinase" evidence="3">
    <location>
        <begin position="106"/>
        <end position="285"/>
    </location>
</feature>
<dbReference type="InterPro" id="IPR010998">
    <property type="entry name" value="Integrase_recombinase_N"/>
</dbReference>
<protein>
    <recommendedName>
        <fullName evidence="7">Tyr recombinase domain-containing protein</fullName>
    </recommendedName>
</protein>
<dbReference type="GO" id="GO:0003677">
    <property type="term" value="F:DNA binding"/>
    <property type="evidence" value="ECO:0007669"/>
    <property type="project" value="UniProtKB-KW"/>
</dbReference>
<dbReference type="InterPro" id="IPR050090">
    <property type="entry name" value="Tyrosine_recombinase_XerCD"/>
</dbReference>
<name>A0A0F9J5L1_9ZZZZ</name>
<dbReference type="InterPro" id="IPR044068">
    <property type="entry name" value="CB"/>
</dbReference>
<evidence type="ECO:0000256" key="2">
    <source>
        <dbReference type="ARBA" id="ARBA00023172"/>
    </source>
</evidence>
<evidence type="ECO:0008006" key="7">
    <source>
        <dbReference type="Google" id="ProtNLM"/>
    </source>
</evidence>
<evidence type="ECO:0000259" key="4">
    <source>
        <dbReference type="PROSITE" id="PS51900"/>
    </source>
</evidence>
<dbReference type="PROSITE" id="PS51900">
    <property type="entry name" value="CB"/>
    <property type="match status" value="1"/>
</dbReference>
<evidence type="ECO:0000313" key="6">
    <source>
        <dbReference type="EMBL" id="KKM01485.1"/>
    </source>
</evidence>
<dbReference type="EMBL" id="LAZR01017181">
    <property type="protein sequence ID" value="KKM01485.1"/>
    <property type="molecule type" value="Genomic_DNA"/>
</dbReference>
<comment type="caution">
    <text evidence="5">The sequence shown here is derived from an EMBL/GenBank/DDBJ whole genome shotgun (WGS) entry which is preliminary data.</text>
</comment>
<sequence length="290" mass="32840">MIATPPLEARRGFELTLGASHRPQTVRGYLEHLDVYLHWCGDRNPYVRDTVLAYLGDVAVRCSRSTLATYHKALRAFFAWCATEGICANAMQGIKPPRLSPDDAERDAPVYTEADRAALLAVCPPWTWMGLRNRALILSLWHTPLRASELTGLLVTDIDWEGMEITVRSGKGGVRYTVVMPVEMAEAVHRYLRHRPTEIEGLWLSEKGKMMTPRALSLTLKRLARRAGITQSVYPHAFRHRWRIQCVIMGMTDVEIASLMGQRTVRATQGYGRKVLQAQARARYRERLAG</sequence>